<evidence type="ECO:0000313" key="1">
    <source>
        <dbReference type="EMBL" id="KAH7854953.1"/>
    </source>
</evidence>
<dbReference type="Proteomes" id="UP000828048">
    <property type="component" value="Chromosome 11"/>
</dbReference>
<organism evidence="1 2">
    <name type="scientific">Vaccinium darrowii</name>
    <dbReference type="NCBI Taxonomy" id="229202"/>
    <lineage>
        <taxon>Eukaryota</taxon>
        <taxon>Viridiplantae</taxon>
        <taxon>Streptophyta</taxon>
        <taxon>Embryophyta</taxon>
        <taxon>Tracheophyta</taxon>
        <taxon>Spermatophyta</taxon>
        <taxon>Magnoliopsida</taxon>
        <taxon>eudicotyledons</taxon>
        <taxon>Gunneridae</taxon>
        <taxon>Pentapetalae</taxon>
        <taxon>asterids</taxon>
        <taxon>Ericales</taxon>
        <taxon>Ericaceae</taxon>
        <taxon>Vaccinioideae</taxon>
        <taxon>Vaccinieae</taxon>
        <taxon>Vaccinium</taxon>
    </lineage>
</organism>
<sequence length="600" mass="67898">MAVPVEDQQKEQPPIINEEDEERSSGDESESEIEEDEEDDEEDEEGEAENQTSRRKPRFDREKMDNLFRRISTERVPLRVHDVIIKGNTKTKDWLIEAEVEALKNATTVQELLQAASIANARLHRLDMFDSVNITLDAGPPELPGTSNVVVEVVETKNPLTGDIGIFSKPEARSWSLEGSLKLKNLLGYGDLWDGSLIYGWDQSSEVSAGVAVPRFRRWATPMQARVSLLSQDWLKFSSYTERASSLSLGLISTKNHDLSYNLSWRTLTDPSQMASRSVRRQLGHGLLSTLKYTFKIDKRNSPLRPTRGYAFVSTSQISGLYPDHRSIRFLRQEFDLRYAFPLGFYHAALNFGVSSGVIFPWGSGFLSKPSYLPERFFLGGNSSPVCTLGGPMTLLGFKSRGLGPTEPRRQVRLNSNDESSDTDSGRDYLGGDLALTAFADLSFDLPLRVFQEAGIHGHFFACAGNLTKLTENTYREFSFQKFRESFRSSAGVGIIVPTRLFRMEVNYCYILKQLEHDRGKTGVQFSFSSPLIEQTAKAYLFRFILVLLGHSRTLFLLQASQVRLLFGFHCFQVKRGYSSFMWVFTWVSEMTDQNCICVP</sequence>
<keyword evidence="2" id="KW-1185">Reference proteome</keyword>
<name>A0ACB7YP34_9ERIC</name>
<gene>
    <name evidence="1" type="ORF">Vadar_019546</name>
</gene>
<proteinExistence type="predicted"/>
<dbReference type="EMBL" id="CM037161">
    <property type="protein sequence ID" value="KAH7854953.1"/>
    <property type="molecule type" value="Genomic_DNA"/>
</dbReference>
<evidence type="ECO:0000313" key="2">
    <source>
        <dbReference type="Proteomes" id="UP000828048"/>
    </source>
</evidence>
<protein>
    <submittedName>
        <fullName evidence="1">Uncharacterized protein</fullName>
    </submittedName>
</protein>
<comment type="caution">
    <text evidence="1">The sequence shown here is derived from an EMBL/GenBank/DDBJ whole genome shotgun (WGS) entry which is preliminary data.</text>
</comment>
<accession>A0ACB7YP34</accession>
<reference evidence="1 2" key="1">
    <citation type="journal article" date="2021" name="Hortic Res">
        <title>High-quality reference genome and annotation aids understanding of berry development for evergreen blueberry (Vaccinium darrowii).</title>
        <authorList>
            <person name="Yu J."/>
            <person name="Hulse-Kemp A.M."/>
            <person name="Babiker E."/>
            <person name="Staton M."/>
        </authorList>
    </citation>
    <scope>NUCLEOTIDE SEQUENCE [LARGE SCALE GENOMIC DNA]</scope>
    <source>
        <strain evidence="2">cv. NJ 8807/NJ 8810</strain>
        <tissue evidence="1">Young leaf</tissue>
    </source>
</reference>